<evidence type="ECO:0000256" key="1">
    <source>
        <dbReference type="ARBA" id="ARBA00001946"/>
    </source>
</evidence>
<dbReference type="PROSITE" id="PS51257">
    <property type="entry name" value="PROKAR_LIPOPROTEIN"/>
    <property type="match status" value="1"/>
</dbReference>
<comment type="caution">
    <text evidence="14">The sequence shown here is derived from an EMBL/GenBank/DDBJ whole genome shotgun (WGS) entry which is preliminary data.</text>
</comment>
<evidence type="ECO:0000256" key="2">
    <source>
        <dbReference type="ARBA" id="ARBA00005135"/>
    </source>
</evidence>
<dbReference type="InterPro" id="IPR050582">
    <property type="entry name" value="HAD-like_SerB"/>
</dbReference>
<keyword evidence="6" id="KW-0479">Metal-binding</keyword>
<dbReference type="InterPro" id="IPR036412">
    <property type="entry name" value="HAD-like_sf"/>
</dbReference>
<keyword evidence="8" id="KW-0460">Magnesium</keyword>
<dbReference type="RefSeq" id="WP_196824174.1">
    <property type="nucleotide sequence ID" value="NZ_CP046980.1"/>
</dbReference>
<keyword evidence="5" id="KW-0028">Amino-acid biosynthesis</keyword>
<dbReference type="EMBL" id="JADOUE010000001">
    <property type="protein sequence ID" value="MBG6121659.1"/>
    <property type="molecule type" value="Genomic_DNA"/>
</dbReference>
<evidence type="ECO:0000313" key="14">
    <source>
        <dbReference type="EMBL" id="MBG6121659.1"/>
    </source>
</evidence>
<evidence type="ECO:0000256" key="13">
    <source>
        <dbReference type="SAM" id="SignalP"/>
    </source>
</evidence>
<dbReference type="Proteomes" id="UP000658613">
    <property type="component" value="Unassembled WGS sequence"/>
</dbReference>
<feature type="compositionally biased region" description="Basic and acidic residues" evidence="12">
    <location>
        <begin position="436"/>
        <end position="446"/>
    </location>
</feature>
<dbReference type="SUPFAM" id="SSF56784">
    <property type="entry name" value="HAD-like"/>
    <property type="match status" value="1"/>
</dbReference>
<keyword evidence="15" id="KW-1185">Reference proteome</keyword>
<proteinExistence type="inferred from homology"/>
<dbReference type="GO" id="GO:0000287">
    <property type="term" value="F:magnesium ion binding"/>
    <property type="evidence" value="ECO:0007669"/>
    <property type="project" value="TreeGrafter"/>
</dbReference>
<feature type="region of interest" description="Disordered" evidence="12">
    <location>
        <begin position="403"/>
        <end position="446"/>
    </location>
</feature>
<keyword evidence="13" id="KW-0732">Signal</keyword>
<dbReference type="EC" id="3.1.3.3" evidence="4"/>
<keyword evidence="7" id="KW-0378">Hydrolase</keyword>
<dbReference type="GO" id="GO:0036424">
    <property type="term" value="F:L-phosphoserine phosphatase activity"/>
    <property type="evidence" value="ECO:0007669"/>
    <property type="project" value="TreeGrafter"/>
</dbReference>
<evidence type="ECO:0000256" key="12">
    <source>
        <dbReference type="SAM" id="MobiDB-lite"/>
    </source>
</evidence>
<feature type="compositionally biased region" description="Basic and acidic residues" evidence="12">
    <location>
        <begin position="403"/>
        <end position="416"/>
    </location>
</feature>
<dbReference type="Pfam" id="PF12710">
    <property type="entry name" value="HAD"/>
    <property type="match status" value="1"/>
</dbReference>
<dbReference type="InterPro" id="IPR023214">
    <property type="entry name" value="HAD_sf"/>
</dbReference>
<dbReference type="PANTHER" id="PTHR43344:SF2">
    <property type="entry name" value="PHOSPHOSERINE PHOSPHATASE"/>
    <property type="match status" value="1"/>
</dbReference>
<comment type="similarity">
    <text evidence="3">Belongs to the HAD-like hydrolase superfamily. SerB family.</text>
</comment>
<comment type="catalytic activity">
    <reaction evidence="11">
        <text>O-phospho-D-serine + H2O = D-serine + phosphate</text>
        <dbReference type="Rhea" id="RHEA:24873"/>
        <dbReference type="ChEBI" id="CHEBI:15377"/>
        <dbReference type="ChEBI" id="CHEBI:35247"/>
        <dbReference type="ChEBI" id="CHEBI:43474"/>
        <dbReference type="ChEBI" id="CHEBI:58680"/>
        <dbReference type="EC" id="3.1.3.3"/>
    </reaction>
</comment>
<evidence type="ECO:0000256" key="8">
    <source>
        <dbReference type="ARBA" id="ARBA00022842"/>
    </source>
</evidence>
<comment type="catalytic activity">
    <reaction evidence="10">
        <text>O-phospho-L-serine + H2O = L-serine + phosphate</text>
        <dbReference type="Rhea" id="RHEA:21208"/>
        <dbReference type="ChEBI" id="CHEBI:15377"/>
        <dbReference type="ChEBI" id="CHEBI:33384"/>
        <dbReference type="ChEBI" id="CHEBI:43474"/>
        <dbReference type="ChEBI" id="CHEBI:57524"/>
        <dbReference type="EC" id="3.1.3.3"/>
    </reaction>
</comment>
<name>A0A931DUD7_9CORY</name>
<evidence type="ECO:0000256" key="11">
    <source>
        <dbReference type="ARBA" id="ARBA00048523"/>
    </source>
</evidence>
<comment type="cofactor">
    <cofactor evidence="1">
        <name>Mg(2+)</name>
        <dbReference type="ChEBI" id="CHEBI:18420"/>
    </cofactor>
</comment>
<organism evidence="14 15">
    <name type="scientific">Corynebacterium aquatimens</name>
    <dbReference type="NCBI Taxonomy" id="1190508"/>
    <lineage>
        <taxon>Bacteria</taxon>
        <taxon>Bacillati</taxon>
        <taxon>Actinomycetota</taxon>
        <taxon>Actinomycetes</taxon>
        <taxon>Mycobacteriales</taxon>
        <taxon>Corynebacteriaceae</taxon>
        <taxon>Corynebacterium</taxon>
    </lineage>
</organism>
<gene>
    <name evidence="14" type="ORF">IW254_000628</name>
</gene>
<evidence type="ECO:0000256" key="4">
    <source>
        <dbReference type="ARBA" id="ARBA00012640"/>
    </source>
</evidence>
<comment type="pathway">
    <text evidence="2">Amino-acid biosynthesis; L-serine biosynthesis; L-serine from 3-phospho-D-glycerate: step 3/3.</text>
</comment>
<reference evidence="14" key="1">
    <citation type="submission" date="2020-11" db="EMBL/GenBank/DDBJ databases">
        <title>Sequencing the genomes of 1000 actinobacteria strains.</title>
        <authorList>
            <person name="Klenk H.-P."/>
        </authorList>
    </citation>
    <scope>NUCLEOTIDE SEQUENCE</scope>
    <source>
        <strain evidence="14">DSM 45632</strain>
    </source>
</reference>
<dbReference type="PANTHER" id="PTHR43344">
    <property type="entry name" value="PHOSPHOSERINE PHOSPHATASE"/>
    <property type="match status" value="1"/>
</dbReference>
<sequence>MKSKTTMRRAGVIVSAVAAMGLSLTACSSNSEQQATEVKTTDTTETNTQTVAAQDCALLQDLNWLDENRTRIDDMIKDLGECGADPEREGAPLALFDWDNTVVKNDTAEALINYMLLNDKIKQPPKSDWKNLNEYFTPEIITELNDKCGGLAQEGEVLPTSKPEGAECADIIEKIIEDSETSDGKPAFQNFNARRIEPAYAFKVQLLAGYTEDEITDFARATRDEYIAAPEGTKVKVGSKEYNGWIRYYEEITDLINVLKNHGFDVRIITASPQPQAQAWGEKIGIAPDKVMGVKTVLDGDKWSYEMVQCGGEKSMTYIEGKRCRVNEEVLGITGPDAWEPAPEEKRQVFAAGDSNTDVSFVGDATYLRLAVNRNKQELMCKAYFDEDDKWLVNPMFIEPKDKQDKMYDCDQNGRIEEDDSTGPLLDSKGNPIPDQEDKVYELEKN</sequence>
<evidence type="ECO:0000256" key="10">
    <source>
        <dbReference type="ARBA" id="ARBA00048138"/>
    </source>
</evidence>
<dbReference type="Gene3D" id="3.40.50.1000">
    <property type="entry name" value="HAD superfamily/HAD-like"/>
    <property type="match status" value="2"/>
</dbReference>
<evidence type="ECO:0000256" key="7">
    <source>
        <dbReference type="ARBA" id="ARBA00022801"/>
    </source>
</evidence>
<protein>
    <recommendedName>
        <fullName evidence="4">phosphoserine phosphatase</fullName>
        <ecNumber evidence="4">3.1.3.3</ecNumber>
    </recommendedName>
</protein>
<evidence type="ECO:0000256" key="6">
    <source>
        <dbReference type="ARBA" id="ARBA00022723"/>
    </source>
</evidence>
<evidence type="ECO:0000256" key="9">
    <source>
        <dbReference type="ARBA" id="ARBA00023299"/>
    </source>
</evidence>
<keyword evidence="9" id="KW-0718">Serine biosynthesis</keyword>
<evidence type="ECO:0000256" key="5">
    <source>
        <dbReference type="ARBA" id="ARBA00022605"/>
    </source>
</evidence>
<accession>A0A931DUD7</accession>
<feature type="chain" id="PRO_5039176223" description="phosphoserine phosphatase" evidence="13">
    <location>
        <begin position="29"/>
        <end position="446"/>
    </location>
</feature>
<dbReference type="GO" id="GO:0006564">
    <property type="term" value="P:L-serine biosynthetic process"/>
    <property type="evidence" value="ECO:0007669"/>
    <property type="project" value="UniProtKB-KW"/>
</dbReference>
<dbReference type="GO" id="GO:0005737">
    <property type="term" value="C:cytoplasm"/>
    <property type="evidence" value="ECO:0007669"/>
    <property type="project" value="TreeGrafter"/>
</dbReference>
<evidence type="ECO:0000256" key="3">
    <source>
        <dbReference type="ARBA" id="ARBA00009184"/>
    </source>
</evidence>
<dbReference type="AlphaFoldDB" id="A0A931DUD7"/>
<feature type="signal peptide" evidence="13">
    <location>
        <begin position="1"/>
        <end position="28"/>
    </location>
</feature>
<evidence type="ECO:0000313" key="15">
    <source>
        <dbReference type="Proteomes" id="UP000658613"/>
    </source>
</evidence>